<evidence type="ECO:0000313" key="3">
    <source>
        <dbReference type="Proteomes" id="UP000837857"/>
    </source>
</evidence>
<dbReference type="EMBL" id="OW152824">
    <property type="protein sequence ID" value="CAH2040740.1"/>
    <property type="molecule type" value="Genomic_DNA"/>
</dbReference>
<name>A0ABN8HWT6_9NEOP</name>
<dbReference type="Proteomes" id="UP000837857">
    <property type="component" value="Chromosome 12"/>
</dbReference>
<evidence type="ECO:0000313" key="2">
    <source>
        <dbReference type="EMBL" id="CAH2040740.1"/>
    </source>
</evidence>
<keyword evidence="3" id="KW-1185">Reference proteome</keyword>
<evidence type="ECO:0000256" key="1">
    <source>
        <dbReference type="SAM" id="MobiDB-lite"/>
    </source>
</evidence>
<protein>
    <submittedName>
        <fullName evidence="2">Uncharacterized protein</fullName>
    </submittedName>
</protein>
<proteinExistence type="predicted"/>
<accession>A0ABN8HWT6</accession>
<organism evidence="2 3">
    <name type="scientific">Iphiclides podalirius</name>
    <name type="common">scarce swallowtail</name>
    <dbReference type="NCBI Taxonomy" id="110791"/>
    <lineage>
        <taxon>Eukaryota</taxon>
        <taxon>Metazoa</taxon>
        <taxon>Ecdysozoa</taxon>
        <taxon>Arthropoda</taxon>
        <taxon>Hexapoda</taxon>
        <taxon>Insecta</taxon>
        <taxon>Pterygota</taxon>
        <taxon>Neoptera</taxon>
        <taxon>Endopterygota</taxon>
        <taxon>Lepidoptera</taxon>
        <taxon>Glossata</taxon>
        <taxon>Ditrysia</taxon>
        <taxon>Papilionoidea</taxon>
        <taxon>Papilionidae</taxon>
        <taxon>Papilioninae</taxon>
        <taxon>Iphiclides</taxon>
    </lineage>
</organism>
<sequence>MDRYEACAHSGKLSKDRGVGFTARASWQRSPKGGATPSALVGARFLRHAPLQHSPDSRLFTRPAAGT</sequence>
<gene>
    <name evidence="2" type="ORF">IPOD504_LOCUS2776</name>
</gene>
<feature type="non-terminal residue" evidence="2">
    <location>
        <position position="67"/>
    </location>
</feature>
<feature type="region of interest" description="Disordered" evidence="1">
    <location>
        <begin position="1"/>
        <end position="36"/>
    </location>
</feature>
<reference evidence="2" key="1">
    <citation type="submission" date="2022-03" db="EMBL/GenBank/DDBJ databases">
        <authorList>
            <person name="Martin H S."/>
        </authorList>
    </citation>
    <scope>NUCLEOTIDE SEQUENCE</scope>
</reference>